<feature type="compositionally biased region" description="Polar residues" evidence="2">
    <location>
        <begin position="63"/>
        <end position="77"/>
    </location>
</feature>
<keyword evidence="4" id="KW-1185">Reference proteome</keyword>
<reference evidence="3" key="1">
    <citation type="submission" date="2022-07" db="EMBL/GenBank/DDBJ databases">
        <title>Fungi with potential for degradation of polypropylene.</title>
        <authorList>
            <person name="Gostincar C."/>
        </authorList>
    </citation>
    <scope>NUCLEOTIDE SEQUENCE</scope>
    <source>
        <strain evidence="3">EXF-13287</strain>
    </source>
</reference>
<sequence length="304" mass="33390">MVGVPTSKGCALCLTRSIKCDEARPSCSQCRIGWRTCPGYSRTMKFVDEGPRLRRRSARKTAIRSTGASEARQQSISPPEVSASGAAVMARAGECAASGSPSVRFPRGWENTRVHQLRSSKADRDQILAAFVSAMFPLASGAARSSFLGTWLWHVPPRLGQNSVLDAAAQSFALAYFARLSRDVLLLRRAELSYVVALRSLATAIADPDKRLDSEVLCAVMLLGHYETIVDSGHAWIRHAGGAARLMQLRGARRCYESAFDYSMFLAYRGAIISEALASGKRCFLDAVDWRYSWLIEQSDGTEW</sequence>
<protein>
    <recommendedName>
        <fullName evidence="5">Zn(2)-C6 fungal-type domain-containing protein</fullName>
    </recommendedName>
</protein>
<evidence type="ECO:0000256" key="1">
    <source>
        <dbReference type="ARBA" id="ARBA00023242"/>
    </source>
</evidence>
<evidence type="ECO:0000256" key="2">
    <source>
        <dbReference type="SAM" id="MobiDB-lite"/>
    </source>
</evidence>
<dbReference type="GO" id="GO:0008270">
    <property type="term" value="F:zinc ion binding"/>
    <property type="evidence" value="ECO:0007669"/>
    <property type="project" value="InterPro"/>
</dbReference>
<dbReference type="InterPro" id="IPR021858">
    <property type="entry name" value="Fun_TF"/>
</dbReference>
<accession>A0AA38SBU9</accession>
<evidence type="ECO:0008006" key="5">
    <source>
        <dbReference type="Google" id="ProtNLM"/>
    </source>
</evidence>
<keyword evidence="1" id="KW-0539">Nucleus</keyword>
<dbReference type="PANTHER" id="PTHR38111">
    <property type="entry name" value="ZN(2)-C6 FUNGAL-TYPE DOMAIN-CONTAINING PROTEIN-RELATED"/>
    <property type="match status" value="1"/>
</dbReference>
<dbReference type="AlphaFoldDB" id="A0AA38SBU9"/>
<dbReference type="GO" id="GO:0000981">
    <property type="term" value="F:DNA-binding transcription factor activity, RNA polymerase II-specific"/>
    <property type="evidence" value="ECO:0007669"/>
    <property type="project" value="InterPro"/>
</dbReference>
<feature type="region of interest" description="Disordered" evidence="2">
    <location>
        <begin position="56"/>
        <end position="83"/>
    </location>
</feature>
<dbReference type="SUPFAM" id="SSF57701">
    <property type="entry name" value="Zn2/Cys6 DNA-binding domain"/>
    <property type="match status" value="1"/>
</dbReference>
<dbReference type="InterPro" id="IPR036864">
    <property type="entry name" value="Zn2-C6_fun-type_DNA-bd_sf"/>
</dbReference>
<dbReference type="EMBL" id="JANBVN010000016">
    <property type="protein sequence ID" value="KAJ9161981.1"/>
    <property type="molecule type" value="Genomic_DNA"/>
</dbReference>
<evidence type="ECO:0000313" key="3">
    <source>
        <dbReference type="EMBL" id="KAJ9161981.1"/>
    </source>
</evidence>
<comment type="caution">
    <text evidence="3">The sequence shown here is derived from an EMBL/GenBank/DDBJ whole genome shotgun (WGS) entry which is preliminary data.</text>
</comment>
<dbReference type="PANTHER" id="PTHR38111:SF5">
    <property type="entry name" value="TRANSCRIPTION FACTOR DOMAIN-CONTAINING PROTEIN"/>
    <property type="match status" value="1"/>
</dbReference>
<dbReference type="InterPro" id="IPR053178">
    <property type="entry name" value="Osmoadaptation_assoc"/>
</dbReference>
<dbReference type="CDD" id="cd00067">
    <property type="entry name" value="GAL4"/>
    <property type="match status" value="1"/>
</dbReference>
<name>A0AA38SBU9_9PEZI</name>
<dbReference type="Pfam" id="PF11951">
    <property type="entry name" value="Fungal_trans_2"/>
    <property type="match status" value="1"/>
</dbReference>
<dbReference type="Proteomes" id="UP001174691">
    <property type="component" value="Unassembled WGS sequence"/>
</dbReference>
<organism evidence="3 4">
    <name type="scientific">Coniochaeta hoffmannii</name>
    <dbReference type="NCBI Taxonomy" id="91930"/>
    <lineage>
        <taxon>Eukaryota</taxon>
        <taxon>Fungi</taxon>
        <taxon>Dikarya</taxon>
        <taxon>Ascomycota</taxon>
        <taxon>Pezizomycotina</taxon>
        <taxon>Sordariomycetes</taxon>
        <taxon>Sordariomycetidae</taxon>
        <taxon>Coniochaetales</taxon>
        <taxon>Coniochaetaceae</taxon>
        <taxon>Coniochaeta</taxon>
    </lineage>
</organism>
<proteinExistence type="predicted"/>
<dbReference type="InterPro" id="IPR001138">
    <property type="entry name" value="Zn2Cys6_DnaBD"/>
</dbReference>
<gene>
    <name evidence="3" type="ORF">NKR19_g1681</name>
</gene>
<evidence type="ECO:0000313" key="4">
    <source>
        <dbReference type="Proteomes" id="UP001174691"/>
    </source>
</evidence>